<dbReference type="SMART" id="SM00490">
    <property type="entry name" value="HELICc"/>
    <property type="match status" value="1"/>
</dbReference>
<accession>A0A1M6FP52</accession>
<evidence type="ECO:0000313" key="4">
    <source>
        <dbReference type="Proteomes" id="UP000184512"/>
    </source>
</evidence>
<dbReference type="GO" id="GO:0004386">
    <property type="term" value="F:helicase activity"/>
    <property type="evidence" value="ECO:0007669"/>
    <property type="project" value="UniProtKB-KW"/>
</dbReference>
<dbReference type="Gene3D" id="3.40.50.300">
    <property type="entry name" value="P-loop containing nucleotide triphosphate hydrolases"/>
    <property type="match status" value="1"/>
</dbReference>
<evidence type="ECO:0000256" key="1">
    <source>
        <dbReference type="SAM" id="MobiDB-lite"/>
    </source>
</evidence>
<dbReference type="InterPro" id="IPR001650">
    <property type="entry name" value="Helicase_C-like"/>
</dbReference>
<dbReference type="EMBL" id="FQZG01000022">
    <property type="protein sequence ID" value="SHI99443.1"/>
    <property type="molecule type" value="Genomic_DNA"/>
</dbReference>
<dbReference type="Pfam" id="PF00271">
    <property type="entry name" value="Helicase_C"/>
    <property type="match status" value="1"/>
</dbReference>
<reference evidence="3 4" key="1">
    <citation type="submission" date="2016-11" db="EMBL/GenBank/DDBJ databases">
        <authorList>
            <person name="Jaros S."/>
            <person name="Januszkiewicz K."/>
            <person name="Wedrychowicz H."/>
        </authorList>
    </citation>
    <scope>NUCLEOTIDE SEQUENCE [LARGE SCALE GENOMIC DNA]</scope>
    <source>
        <strain evidence="3 4">DSM 12906</strain>
    </source>
</reference>
<evidence type="ECO:0000259" key="2">
    <source>
        <dbReference type="PROSITE" id="PS51194"/>
    </source>
</evidence>
<feature type="region of interest" description="Disordered" evidence="1">
    <location>
        <begin position="431"/>
        <end position="452"/>
    </location>
</feature>
<dbReference type="SUPFAM" id="SSF52540">
    <property type="entry name" value="P-loop containing nucleoside triphosphate hydrolases"/>
    <property type="match status" value="1"/>
</dbReference>
<keyword evidence="3" id="KW-0067">ATP-binding</keyword>
<keyword evidence="4" id="KW-1185">Reference proteome</keyword>
<dbReference type="AlphaFoldDB" id="A0A1M6FP52"/>
<dbReference type="STRING" id="1123357.SAMN02745244_01496"/>
<organism evidence="3 4">
    <name type="scientific">Tessaracoccus bendigoensis DSM 12906</name>
    <dbReference type="NCBI Taxonomy" id="1123357"/>
    <lineage>
        <taxon>Bacteria</taxon>
        <taxon>Bacillati</taxon>
        <taxon>Actinomycetota</taxon>
        <taxon>Actinomycetes</taxon>
        <taxon>Propionibacteriales</taxon>
        <taxon>Propionibacteriaceae</taxon>
        <taxon>Tessaracoccus</taxon>
    </lineage>
</organism>
<keyword evidence="3" id="KW-0347">Helicase</keyword>
<name>A0A1M6FP52_9ACTN</name>
<evidence type="ECO:0000313" key="3">
    <source>
        <dbReference type="EMBL" id="SHI99443.1"/>
    </source>
</evidence>
<dbReference type="Proteomes" id="UP000184512">
    <property type="component" value="Unassembled WGS sequence"/>
</dbReference>
<keyword evidence="3" id="KW-0547">Nucleotide-binding</keyword>
<feature type="domain" description="Helicase C-terminal" evidence="2">
    <location>
        <begin position="112"/>
        <end position="279"/>
    </location>
</feature>
<proteinExistence type="predicted"/>
<gene>
    <name evidence="3" type="ORF">SAMN02745244_01496</name>
</gene>
<dbReference type="PROSITE" id="PS51194">
    <property type="entry name" value="HELICASE_CTER"/>
    <property type="match status" value="1"/>
</dbReference>
<protein>
    <submittedName>
        <fullName evidence="3">Helicase conserved C-terminal domain-containing protein</fullName>
    </submittedName>
</protein>
<keyword evidence="3" id="KW-0378">Hydrolase</keyword>
<dbReference type="CDD" id="cd18785">
    <property type="entry name" value="SF2_C"/>
    <property type="match status" value="1"/>
</dbReference>
<dbReference type="InterPro" id="IPR027417">
    <property type="entry name" value="P-loop_NTPase"/>
</dbReference>
<sequence>MVASSATVRNAAEQVRCLYGRRAAIFPPQVLDAGSTWFSSELPISAEHPGRRYVGVCASGVRMTAAEIRLSEVLLAAGQLLLDVDPASADPYLTLVAYFNATRELAGMSRFLQDDVQTALWSRRPWSRLPGRRGTDYGNQSIAELTSRASSTAITTRLDQMATPFDPDFDTTAARAARIAALEAHKPLPDREQTPFDVVLATSMLQVGVDVPRLGLMLIVGQPKNTAEYIQASSRVGRSASGPGLVVTLGNWARPRDLAHFEQFRHYHETFYAQVEALSVTPYSITSIERGLDGVLVSAARVLAASKGADSLSPEDGAERVEAEAALLDGLVARLARRAQAAADDKATATLVEQRLANRVDQWRKRRIALHQQGLKLVYERVRRGASQGALMQSAEAGADLDPLDRPPFTVANSMREVQPEINLLVSPDSNRLAIRPPDNQPVWAFPATQED</sequence>